<dbReference type="Proteomes" id="UP000598350">
    <property type="component" value="Unassembled WGS sequence"/>
</dbReference>
<dbReference type="RefSeq" id="WP_188312684.1">
    <property type="nucleotide sequence ID" value="NZ_JABTCG010000001.1"/>
</dbReference>
<accession>A0ABR7V789</accession>
<evidence type="ECO:0000313" key="2">
    <source>
        <dbReference type="Proteomes" id="UP000598350"/>
    </source>
</evidence>
<dbReference type="Gene3D" id="3.40.50.2000">
    <property type="entry name" value="Glycogen Phosphorylase B"/>
    <property type="match status" value="1"/>
</dbReference>
<comment type="caution">
    <text evidence="1">The sequence shown here is derived from an EMBL/GenBank/DDBJ whole genome shotgun (WGS) entry which is preliminary data.</text>
</comment>
<dbReference type="Pfam" id="PF13692">
    <property type="entry name" value="Glyco_trans_1_4"/>
    <property type="match status" value="1"/>
</dbReference>
<sequence length="415" mass="47913">MPEIPKQLLIIGYTWPEPITTAAGRRMMQLIRIFQEQLYDITFASTATKTKYSTDLEALGIKVQKIFLNDSGFDTYVKELAPNIVLFDRFFTEEQFGWRVTEFAPNALRILDTEDLHSLRQVRERHFKKNIRFTVEKWLRNDMTKREMAAIYRSDLSLIISTYEMKLLQQAVNIDKKLLLHLPFQLDPITDSKMANWPGFNARKDFVCIGNGKHAPNIDAMVWLKQEIWPLIREALPDAKIHVYGSYFPQQLQEMHHPSSGFYIEGWIESVEEVMKKHRINLAPLRFGAGIKGKLIDAMGYGTPSITTSIGAEGMHGDLPWSGWVTDDAESFANAAVALYNHASDWRQSQENGVAIINTFYNRKVLDKRLLDNIESLENNLVKLREANFLGALLRHQTLNSTKYLSKWIEEKNKE</sequence>
<proteinExistence type="predicted"/>
<evidence type="ECO:0000313" key="1">
    <source>
        <dbReference type="EMBL" id="MBD0849565.1"/>
    </source>
</evidence>
<keyword evidence="2" id="KW-1185">Reference proteome</keyword>
<gene>
    <name evidence="1" type="ORF">HPE63_02705</name>
</gene>
<dbReference type="SUPFAM" id="SSF53756">
    <property type="entry name" value="UDP-Glycosyltransferase/glycogen phosphorylase"/>
    <property type="match status" value="1"/>
</dbReference>
<name>A0ABR7V789_9FLAO</name>
<protein>
    <submittedName>
        <fullName evidence="1">Glycosyltransferase family 4 protein</fullName>
    </submittedName>
</protein>
<organism evidence="1 2">
    <name type="scientific">Maribacter arenosus</name>
    <dbReference type="NCBI Taxonomy" id="1854708"/>
    <lineage>
        <taxon>Bacteria</taxon>
        <taxon>Pseudomonadati</taxon>
        <taxon>Bacteroidota</taxon>
        <taxon>Flavobacteriia</taxon>
        <taxon>Flavobacteriales</taxon>
        <taxon>Flavobacteriaceae</taxon>
        <taxon>Maribacter</taxon>
    </lineage>
</organism>
<reference evidence="1 2" key="1">
    <citation type="submission" date="2020-05" db="EMBL/GenBank/DDBJ databases">
        <title>The draft genome sequence of Maribacter arenosus CAU 1321.</title>
        <authorList>
            <person name="Mu L."/>
        </authorList>
    </citation>
    <scope>NUCLEOTIDE SEQUENCE [LARGE SCALE GENOMIC DNA]</scope>
    <source>
        <strain evidence="1 2">CAU 1321</strain>
    </source>
</reference>
<dbReference type="EMBL" id="JABTCG010000001">
    <property type="protein sequence ID" value="MBD0849565.1"/>
    <property type="molecule type" value="Genomic_DNA"/>
</dbReference>